<name>A0A382VEC6_9ZZZZ</name>
<sequence>TADLVLTKDALYQLSYMGAEKSFECVVWFQKKKSPKQGKRKEEMFPPPGPNGKSEE</sequence>
<evidence type="ECO:0000256" key="1">
    <source>
        <dbReference type="SAM" id="MobiDB-lite"/>
    </source>
</evidence>
<evidence type="ECO:0000313" key="2">
    <source>
        <dbReference type="EMBL" id="SVD44375.1"/>
    </source>
</evidence>
<feature type="non-terminal residue" evidence="2">
    <location>
        <position position="1"/>
    </location>
</feature>
<feature type="region of interest" description="Disordered" evidence="1">
    <location>
        <begin position="32"/>
        <end position="56"/>
    </location>
</feature>
<proteinExistence type="predicted"/>
<dbReference type="AlphaFoldDB" id="A0A382VEC6"/>
<dbReference type="EMBL" id="UINC01151014">
    <property type="protein sequence ID" value="SVD44375.1"/>
    <property type="molecule type" value="Genomic_DNA"/>
</dbReference>
<gene>
    <name evidence="2" type="ORF">METZ01_LOCUS397229</name>
</gene>
<organism evidence="2">
    <name type="scientific">marine metagenome</name>
    <dbReference type="NCBI Taxonomy" id="408172"/>
    <lineage>
        <taxon>unclassified sequences</taxon>
        <taxon>metagenomes</taxon>
        <taxon>ecological metagenomes</taxon>
    </lineage>
</organism>
<reference evidence="2" key="1">
    <citation type="submission" date="2018-05" db="EMBL/GenBank/DDBJ databases">
        <authorList>
            <person name="Lanie J.A."/>
            <person name="Ng W.-L."/>
            <person name="Kazmierczak K.M."/>
            <person name="Andrzejewski T.M."/>
            <person name="Davidsen T.M."/>
            <person name="Wayne K.J."/>
            <person name="Tettelin H."/>
            <person name="Glass J.I."/>
            <person name="Rusch D."/>
            <person name="Podicherti R."/>
            <person name="Tsui H.-C.T."/>
            <person name="Winkler M.E."/>
        </authorList>
    </citation>
    <scope>NUCLEOTIDE SEQUENCE</scope>
</reference>
<protein>
    <submittedName>
        <fullName evidence="2">Uncharacterized protein</fullName>
    </submittedName>
</protein>
<accession>A0A382VEC6</accession>